<dbReference type="EMBL" id="JAGQFT010000019">
    <property type="protein sequence ID" value="MBR0561740.1"/>
    <property type="molecule type" value="Genomic_DNA"/>
</dbReference>
<dbReference type="GO" id="GO:0043138">
    <property type="term" value="F:3'-5' DNA helicase activity"/>
    <property type="evidence" value="ECO:0007669"/>
    <property type="project" value="TreeGrafter"/>
</dbReference>
<dbReference type="EMBL" id="JAGQFT020000002">
    <property type="protein sequence ID" value="MBS7456018.1"/>
    <property type="molecule type" value="Genomic_DNA"/>
</dbReference>
<gene>
    <name evidence="9" type="ORF">KB893_002570</name>
    <name evidence="8" type="ORF">KB893_04280</name>
</gene>
<feature type="domain" description="UvrD-like helicase ATP-binding" evidence="7">
    <location>
        <begin position="15"/>
        <end position="287"/>
    </location>
</feature>
<reference evidence="8" key="2">
    <citation type="submission" date="2021-04" db="EMBL/GenBank/DDBJ databases">
        <authorList>
            <person name="Karlyshev A.V."/>
        </authorList>
    </citation>
    <scope>NUCLEOTIDE SEQUENCE</scope>
    <source>
        <strain evidence="8">LMG 29479</strain>
    </source>
</reference>
<feature type="binding site" evidence="6">
    <location>
        <begin position="36"/>
        <end position="43"/>
    </location>
    <ligand>
        <name>ATP</name>
        <dbReference type="ChEBI" id="CHEBI:30616"/>
    </ligand>
</feature>
<keyword evidence="1 6" id="KW-0547">Nucleotide-binding</keyword>
<dbReference type="GO" id="GO:0000725">
    <property type="term" value="P:recombinational repair"/>
    <property type="evidence" value="ECO:0007669"/>
    <property type="project" value="TreeGrafter"/>
</dbReference>
<evidence type="ECO:0000313" key="9">
    <source>
        <dbReference type="EMBL" id="MBS7456018.1"/>
    </source>
</evidence>
<dbReference type="Gene3D" id="3.40.50.300">
    <property type="entry name" value="P-loop containing nucleotide triphosphate hydrolases"/>
    <property type="match status" value="2"/>
</dbReference>
<evidence type="ECO:0000256" key="3">
    <source>
        <dbReference type="ARBA" id="ARBA00022806"/>
    </source>
</evidence>
<comment type="caution">
    <text evidence="8">The sequence shown here is derived from an EMBL/GenBank/DDBJ whole genome shotgun (WGS) entry which is preliminary data.</text>
</comment>
<evidence type="ECO:0000256" key="1">
    <source>
        <dbReference type="ARBA" id="ARBA00022741"/>
    </source>
</evidence>
<dbReference type="GO" id="GO:0003677">
    <property type="term" value="F:DNA binding"/>
    <property type="evidence" value="ECO:0007669"/>
    <property type="project" value="InterPro"/>
</dbReference>
<evidence type="ECO:0000256" key="2">
    <source>
        <dbReference type="ARBA" id="ARBA00022801"/>
    </source>
</evidence>
<evidence type="ECO:0000259" key="7">
    <source>
        <dbReference type="PROSITE" id="PS51198"/>
    </source>
</evidence>
<dbReference type="Pfam" id="PF00580">
    <property type="entry name" value="UvrD-helicase"/>
    <property type="match status" value="2"/>
</dbReference>
<accession>A0A8J8AX77</accession>
<keyword evidence="10" id="KW-1185">Reference proteome</keyword>
<protein>
    <recommendedName>
        <fullName evidence="5">DNA 3'-5' helicase II</fullName>
    </recommendedName>
</protein>
<dbReference type="InterPro" id="IPR000212">
    <property type="entry name" value="DNA_helicase_UvrD/REP"/>
</dbReference>
<dbReference type="InterPro" id="IPR027417">
    <property type="entry name" value="P-loop_NTPase"/>
</dbReference>
<evidence type="ECO:0000256" key="6">
    <source>
        <dbReference type="PROSITE-ProRule" id="PRU00560"/>
    </source>
</evidence>
<organism evidence="8">
    <name type="scientific">Coralloluteibacterium stylophorae</name>
    <dbReference type="NCBI Taxonomy" id="1776034"/>
    <lineage>
        <taxon>Bacteria</taxon>
        <taxon>Pseudomonadati</taxon>
        <taxon>Pseudomonadota</taxon>
        <taxon>Gammaproteobacteria</taxon>
        <taxon>Lysobacterales</taxon>
        <taxon>Lysobacteraceae</taxon>
        <taxon>Coralloluteibacterium</taxon>
    </lineage>
</organism>
<keyword evidence="2 6" id="KW-0378">Hydrolase</keyword>
<keyword evidence="4 6" id="KW-0067">ATP-binding</keyword>
<evidence type="ECO:0000313" key="8">
    <source>
        <dbReference type="EMBL" id="MBR0561740.1"/>
    </source>
</evidence>
<proteinExistence type="predicted"/>
<evidence type="ECO:0000313" key="10">
    <source>
        <dbReference type="Proteomes" id="UP000675747"/>
    </source>
</evidence>
<dbReference type="AlphaFoldDB" id="A0A8J8AX77"/>
<sequence>MNNAADVPNDEVDVGADAEIAACLDPDTLTSFFLFAGAGSGKTRSLVSALTHVQAAWGARLRQRGQSIAVITFTNAACDEIKRRVQFDPLFDVRTIHSFAWSLIEGLNKDIRAWLADYLTAEIEDLRRKEATGRAGKARDERIAKIAAYEARLAALPGIRKFIYSPTGANRTRDALNHTEVIKITAHFLSEKPRMRSIFVGRYPILLVDESQDTNAALVDAFFRVDAEHSGAFAMGLIGDMMQRIYADGKEDLGADLPPGWRTPKKVMNHRCPSRIIELLNAVRRSTDQQEQKPRSDAIKGFVRLFILPAEHPDVGGVEAEIAQRMAEVTGDEAWAVPMEVKTLTLEHKMAARRLGCFEVFSALYALDSQSLLQRTQSVALFFTDQVLPVLEARQAGDRFGLMRLLKLHSPLMAPEALAANQGRGYLADVQAAVDSLAGLLNDAQDPPLLVILREVARSNILEIPERLAAWATELNAEADMEEGEPEPNAKTLARIEAIDELLAAPFSQIAPLREYLEGRARFDTHQGVKGLEFERVMVVMDDFEAKGFSFKYGDLFGGKDEGKIVESTRRLFYVVASRAEKSLALVAYTKDPFRVRDFALRSGWLLDDEIVIFE</sequence>
<reference evidence="9 10" key="1">
    <citation type="journal article" date="2021" name="Microbiol. Resour. Announc.">
        <title>Draft Genome Sequence of Coralloluteibacterium stylophorae LMG 29479T.</title>
        <authorList>
            <person name="Karlyshev A.V."/>
            <person name="Kudryashova E.B."/>
            <person name="Ariskina E.V."/>
            <person name="Conroy A.P."/>
            <person name="Abidueva E.Y."/>
        </authorList>
    </citation>
    <scope>NUCLEOTIDE SEQUENCE [LARGE SCALE GENOMIC DNA]</scope>
    <source>
        <strain evidence="9 10">LMG 29479</strain>
    </source>
</reference>
<evidence type="ECO:0000256" key="4">
    <source>
        <dbReference type="ARBA" id="ARBA00022840"/>
    </source>
</evidence>
<dbReference type="GO" id="GO:0005524">
    <property type="term" value="F:ATP binding"/>
    <property type="evidence" value="ECO:0007669"/>
    <property type="project" value="UniProtKB-UniRule"/>
</dbReference>
<dbReference type="PROSITE" id="PS51198">
    <property type="entry name" value="UVRD_HELICASE_ATP_BIND"/>
    <property type="match status" value="1"/>
</dbReference>
<name>A0A8J8AX77_9GAMM</name>
<dbReference type="RefSeq" id="WP_211925706.1">
    <property type="nucleotide sequence ID" value="NZ_JAGQFT020000002.1"/>
</dbReference>
<dbReference type="Proteomes" id="UP000675747">
    <property type="component" value="Unassembled WGS sequence"/>
</dbReference>
<dbReference type="PANTHER" id="PTHR11070:SF2">
    <property type="entry name" value="ATP-DEPENDENT DNA HELICASE SRS2"/>
    <property type="match status" value="1"/>
</dbReference>
<dbReference type="InterPro" id="IPR014016">
    <property type="entry name" value="UvrD-like_ATP-bd"/>
</dbReference>
<dbReference type="SUPFAM" id="SSF52540">
    <property type="entry name" value="P-loop containing nucleoside triphosphate hydrolases"/>
    <property type="match status" value="1"/>
</dbReference>
<keyword evidence="3 6" id="KW-0347">Helicase</keyword>
<evidence type="ECO:0000256" key="5">
    <source>
        <dbReference type="ARBA" id="ARBA00034923"/>
    </source>
</evidence>
<dbReference type="PANTHER" id="PTHR11070">
    <property type="entry name" value="UVRD / RECB / PCRA DNA HELICASE FAMILY MEMBER"/>
    <property type="match status" value="1"/>
</dbReference>
<dbReference type="GO" id="GO:0016787">
    <property type="term" value="F:hydrolase activity"/>
    <property type="evidence" value="ECO:0007669"/>
    <property type="project" value="UniProtKB-UniRule"/>
</dbReference>